<comment type="caution">
    <text evidence="2">The sequence shown here is derived from an EMBL/GenBank/DDBJ whole genome shotgun (WGS) entry which is preliminary data.</text>
</comment>
<accession>A0A9W8HQR5</accession>
<dbReference type="OrthoDB" id="202203at2759"/>
<dbReference type="PANTHER" id="PTHR43735:SF24">
    <property type="entry name" value="NUCLEOTIDE-DISULPHIDE OXIDOREDUCTASE AMID-LIKE, PUTATIVE (AFU_ORTHOLOGUE AFUA_1G17180)-RELATED"/>
    <property type="match status" value="1"/>
</dbReference>
<organism evidence="2 3">
    <name type="scientific">Coemansia guatemalensis</name>
    <dbReference type="NCBI Taxonomy" id="2761395"/>
    <lineage>
        <taxon>Eukaryota</taxon>
        <taxon>Fungi</taxon>
        <taxon>Fungi incertae sedis</taxon>
        <taxon>Zoopagomycota</taxon>
        <taxon>Kickxellomycotina</taxon>
        <taxon>Kickxellomycetes</taxon>
        <taxon>Kickxellales</taxon>
        <taxon>Kickxellaceae</taxon>
        <taxon>Coemansia</taxon>
    </lineage>
</organism>
<gene>
    <name evidence="2" type="ORF">H4R20_005955</name>
</gene>
<dbReference type="EMBL" id="JANBUO010002263">
    <property type="protein sequence ID" value="KAJ2795215.1"/>
    <property type="molecule type" value="Genomic_DNA"/>
</dbReference>
<evidence type="ECO:0000313" key="2">
    <source>
        <dbReference type="EMBL" id="KAJ2795215.1"/>
    </source>
</evidence>
<dbReference type="SUPFAM" id="SSF51905">
    <property type="entry name" value="FAD/NAD(P)-binding domain"/>
    <property type="match status" value="1"/>
</dbReference>
<proteinExistence type="predicted"/>
<sequence length="426" mass="45945">MPGDAQTIHIVVAGGNYAGLNAMQQLYSTLLAEPRATTAKVQITMIDRRDGFLHYIGMTRGLATPEYGRSLWIPYSTVSWLQHPQITIRQSTVDHITDTYVMLEDGEKLGFEYLIVALGVGRHAPIGVGAQTQADFETMLRETHASIQAASTVTVVGAGAVGIELAADVKCVFPEKHVQLVHSRQQVLAGPFSAVLRDRVEQALAHMGVEVVLEQRVVGQTPVSGDMDGAEAAGDIDDNRAARLPELIPATAADAELTLADGRQLRSDWVVRCLGARTRPILRLPAKGLATGIHGIRVRATMQVDDARYPHIYACGDACAHSPVKLAGVAMHNGFVAARNIARCVLMGGPRAADSLLELSPDFPAKILLLMGRSRCAMQVGDEVWDEEQTRQYVFDDMGLAQCVNALSLERTPVASSPFDQLPSPA</sequence>
<reference evidence="2" key="1">
    <citation type="submission" date="2022-07" db="EMBL/GenBank/DDBJ databases">
        <title>Phylogenomic reconstructions and comparative analyses of Kickxellomycotina fungi.</title>
        <authorList>
            <person name="Reynolds N.K."/>
            <person name="Stajich J.E."/>
            <person name="Barry K."/>
            <person name="Grigoriev I.V."/>
            <person name="Crous P."/>
            <person name="Smith M.E."/>
        </authorList>
    </citation>
    <scope>NUCLEOTIDE SEQUENCE</scope>
    <source>
        <strain evidence="2">NRRL 1565</strain>
    </source>
</reference>
<dbReference type="InterPro" id="IPR023753">
    <property type="entry name" value="FAD/NAD-binding_dom"/>
</dbReference>
<keyword evidence="3" id="KW-1185">Reference proteome</keyword>
<dbReference type="GO" id="GO:0050660">
    <property type="term" value="F:flavin adenine dinucleotide binding"/>
    <property type="evidence" value="ECO:0007669"/>
    <property type="project" value="TreeGrafter"/>
</dbReference>
<feature type="domain" description="FAD/NAD(P)-binding" evidence="1">
    <location>
        <begin position="9"/>
        <end position="334"/>
    </location>
</feature>
<dbReference type="PANTHER" id="PTHR43735">
    <property type="entry name" value="APOPTOSIS-INDUCING FACTOR 1"/>
    <property type="match status" value="1"/>
</dbReference>
<name>A0A9W8HQR5_9FUNG</name>
<dbReference type="Proteomes" id="UP001140094">
    <property type="component" value="Unassembled WGS sequence"/>
</dbReference>
<evidence type="ECO:0000313" key="3">
    <source>
        <dbReference type="Proteomes" id="UP001140094"/>
    </source>
</evidence>
<dbReference type="InterPro" id="IPR036188">
    <property type="entry name" value="FAD/NAD-bd_sf"/>
</dbReference>
<dbReference type="AlphaFoldDB" id="A0A9W8HQR5"/>
<dbReference type="Gene3D" id="3.50.50.60">
    <property type="entry name" value="FAD/NAD(P)-binding domain"/>
    <property type="match status" value="3"/>
</dbReference>
<evidence type="ECO:0000259" key="1">
    <source>
        <dbReference type="Pfam" id="PF07992"/>
    </source>
</evidence>
<dbReference type="GO" id="GO:0005737">
    <property type="term" value="C:cytoplasm"/>
    <property type="evidence" value="ECO:0007669"/>
    <property type="project" value="TreeGrafter"/>
</dbReference>
<dbReference type="GO" id="GO:0004174">
    <property type="term" value="F:electron-transferring-flavoprotein dehydrogenase activity"/>
    <property type="evidence" value="ECO:0007669"/>
    <property type="project" value="TreeGrafter"/>
</dbReference>
<protein>
    <recommendedName>
        <fullName evidence="1">FAD/NAD(P)-binding domain-containing protein</fullName>
    </recommendedName>
</protein>
<dbReference type="Pfam" id="PF07992">
    <property type="entry name" value="Pyr_redox_2"/>
    <property type="match status" value="1"/>
</dbReference>